<dbReference type="PANTHER" id="PTHR30213">
    <property type="entry name" value="INNER MEMBRANE PROTEIN YHJD"/>
    <property type="match status" value="1"/>
</dbReference>
<feature type="region of interest" description="Disordered" evidence="6">
    <location>
        <begin position="1"/>
        <end position="28"/>
    </location>
</feature>
<evidence type="ECO:0000256" key="5">
    <source>
        <dbReference type="ARBA" id="ARBA00023136"/>
    </source>
</evidence>
<evidence type="ECO:0000313" key="8">
    <source>
        <dbReference type="EMBL" id="HEB44945.1"/>
    </source>
</evidence>
<evidence type="ECO:0000256" key="7">
    <source>
        <dbReference type="SAM" id="Phobius"/>
    </source>
</evidence>
<dbReference type="InterPro" id="IPR017039">
    <property type="entry name" value="Virul_fac_BrkB"/>
</dbReference>
<comment type="subcellular location">
    <subcellularLocation>
        <location evidence="1">Cell membrane</location>
        <topology evidence="1">Multi-pass membrane protein</topology>
    </subcellularLocation>
</comment>
<keyword evidence="3 7" id="KW-0812">Transmembrane</keyword>
<organism evidence="8">
    <name type="scientific">Agrobacterium albertimagni</name>
    <dbReference type="NCBI Taxonomy" id="147266"/>
    <lineage>
        <taxon>Bacteria</taxon>
        <taxon>Pseudomonadati</taxon>
        <taxon>Pseudomonadota</taxon>
        <taxon>Alphaproteobacteria</taxon>
        <taxon>Hyphomicrobiales</taxon>
        <taxon>Rhizobiaceae</taxon>
        <taxon>Rhizobium/Agrobacterium group</taxon>
        <taxon>Agrobacterium</taxon>
    </lineage>
</organism>
<dbReference type="PANTHER" id="PTHR30213:SF0">
    <property type="entry name" value="UPF0761 MEMBRANE PROTEIN YIHY"/>
    <property type="match status" value="1"/>
</dbReference>
<keyword evidence="2" id="KW-1003">Cell membrane</keyword>
<keyword evidence="4 7" id="KW-1133">Transmembrane helix</keyword>
<feature type="transmembrane region" description="Helical" evidence="7">
    <location>
        <begin position="271"/>
        <end position="295"/>
    </location>
</feature>
<evidence type="ECO:0000256" key="2">
    <source>
        <dbReference type="ARBA" id="ARBA00022475"/>
    </source>
</evidence>
<dbReference type="AlphaFoldDB" id="A0A7C1T8P0"/>
<dbReference type="PIRSF" id="PIRSF035875">
    <property type="entry name" value="RNase_BN"/>
    <property type="match status" value="1"/>
</dbReference>
<gene>
    <name evidence="8" type="ORF">ENP70_14915</name>
</gene>
<feature type="transmembrane region" description="Helical" evidence="7">
    <location>
        <begin position="51"/>
        <end position="80"/>
    </location>
</feature>
<name>A0A7C1T8P0_9HYPH</name>
<dbReference type="GO" id="GO:0005886">
    <property type="term" value="C:plasma membrane"/>
    <property type="evidence" value="ECO:0007669"/>
    <property type="project" value="UniProtKB-SubCell"/>
</dbReference>
<feature type="transmembrane region" description="Helical" evidence="7">
    <location>
        <begin position="236"/>
        <end position="259"/>
    </location>
</feature>
<comment type="caution">
    <text evidence="8">The sequence shown here is derived from an EMBL/GenBank/DDBJ whole genome shotgun (WGS) entry which is preliminary data.</text>
</comment>
<dbReference type="Pfam" id="PF03631">
    <property type="entry name" value="Virul_fac_BrkB"/>
    <property type="match status" value="1"/>
</dbReference>
<evidence type="ECO:0000256" key="3">
    <source>
        <dbReference type="ARBA" id="ARBA00022692"/>
    </source>
</evidence>
<accession>A0A7C1T8P0</accession>
<evidence type="ECO:0000256" key="4">
    <source>
        <dbReference type="ARBA" id="ARBA00022989"/>
    </source>
</evidence>
<proteinExistence type="predicted"/>
<keyword evidence="5 7" id="KW-0472">Membrane</keyword>
<dbReference type="EMBL" id="DSKI01000764">
    <property type="protein sequence ID" value="HEB44945.1"/>
    <property type="molecule type" value="Genomic_DNA"/>
</dbReference>
<sequence>MPPVTPSSPPLTASHVRDDRGRDARSPGDIPVRGLWDVSLRVLSRLTSDRVMLAAAGVSFYVMLSLFPGLAALVSLYGLIADPTTIAGRLDFLSELLPADGVTMILGQLQALADENDSTLSTGFLVGLGVSLFSARNGMVALFEAMNIAYQEPEKRGFVHTTLLAIAFTLGAMAILAVIVTALAILPLIMSVVFISERAEMIVGLIRWPILIGVIWLGTVMIYRYGPSRENAQLRWLTWGTLLSTLIWMIMSLGFTFYLENFADFNATYGALGTFIGFMFWAWLSVVILIVGAMLNAELEHQTAEDTTTGPAQPMGQRGAHVADTLGESQ</sequence>
<feature type="compositionally biased region" description="Basic and acidic residues" evidence="6">
    <location>
        <begin position="15"/>
        <end position="26"/>
    </location>
</feature>
<evidence type="ECO:0000256" key="1">
    <source>
        <dbReference type="ARBA" id="ARBA00004651"/>
    </source>
</evidence>
<feature type="transmembrane region" description="Helical" evidence="7">
    <location>
        <begin position="162"/>
        <end position="195"/>
    </location>
</feature>
<feature type="region of interest" description="Disordered" evidence="6">
    <location>
        <begin position="305"/>
        <end position="330"/>
    </location>
</feature>
<evidence type="ECO:0000256" key="6">
    <source>
        <dbReference type="SAM" id="MobiDB-lite"/>
    </source>
</evidence>
<reference evidence="8" key="1">
    <citation type="journal article" date="2020" name="mSystems">
        <title>Genome- and Community-Level Interaction Insights into Carbon Utilization and Element Cycling Functions of Hydrothermarchaeota in Hydrothermal Sediment.</title>
        <authorList>
            <person name="Zhou Z."/>
            <person name="Liu Y."/>
            <person name="Xu W."/>
            <person name="Pan J."/>
            <person name="Luo Z.H."/>
            <person name="Li M."/>
        </authorList>
    </citation>
    <scope>NUCLEOTIDE SEQUENCE [LARGE SCALE GENOMIC DNA]</scope>
    <source>
        <strain evidence="8">SpSt-243</strain>
    </source>
</reference>
<protein>
    <submittedName>
        <fullName evidence="8">YihY/virulence factor BrkB family protein</fullName>
    </submittedName>
</protein>
<feature type="transmembrane region" description="Helical" evidence="7">
    <location>
        <begin position="201"/>
        <end position="224"/>
    </location>
</feature>
<dbReference type="NCBIfam" id="TIGR00765">
    <property type="entry name" value="yihY_not_rbn"/>
    <property type="match status" value="1"/>
</dbReference>